<proteinExistence type="predicted"/>
<evidence type="ECO:0000256" key="1">
    <source>
        <dbReference type="SAM" id="MobiDB-lite"/>
    </source>
</evidence>
<comment type="caution">
    <text evidence="2">The sequence shown here is derived from an EMBL/GenBank/DDBJ whole genome shotgun (WGS) entry which is preliminary data.</text>
</comment>
<organism evidence="2 3">
    <name type="scientific">Coccomyxa viridis</name>
    <dbReference type="NCBI Taxonomy" id="1274662"/>
    <lineage>
        <taxon>Eukaryota</taxon>
        <taxon>Viridiplantae</taxon>
        <taxon>Chlorophyta</taxon>
        <taxon>core chlorophytes</taxon>
        <taxon>Trebouxiophyceae</taxon>
        <taxon>Trebouxiophyceae incertae sedis</taxon>
        <taxon>Coccomyxaceae</taxon>
        <taxon>Coccomyxa</taxon>
    </lineage>
</organism>
<evidence type="ECO:0000313" key="2">
    <source>
        <dbReference type="EMBL" id="CAL5227501.1"/>
    </source>
</evidence>
<name>A0ABP1G9P9_9CHLO</name>
<sequence>MSLDNLDATLPPSDQEDGPTRTTLLQKFLPKGTLLRRAASRSIQSALSDQAAPQVRAAIARAAQAGLPPARQREAEAQLRQRDAAAAERLCICASATPFSLAAYQDALNTAVRSELFVNASCASIVDRRRHDAAQALTAGMYSMPAFVLQEHLDTAREFGLGREAEECRAALSARQAAAAFALERAANQAEALAFSEALRLV</sequence>
<dbReference type="Proteomes" id="UP001497392">
    <property type="component" value="Unassembled WGS sequence"/>
</dbReference>
<keyword evidence="3" id="KW-1185">Reference proteome</keyword>
<gene>
    <name evidence="2" type="primary">g10485</name>
    <name evidence="2" type="ORF">VP750_LOCUS9407</name>
</gene>
<protein>
    <submittedName>
        <fullName evidence="2">G10485 protein</fullName>
    </submittedName>
</protein>
<evidence type="ECO:0000313" key="3">
    <source>
        <dbReference type="Proteomes" id="UP001497392"/>
    </source>
</evidence>
<feature type="region of interest" description="Disordered" evidence="1">
    <location>
        <begin position="1"/>
        <end position="21"/>
    </location>
</feature>
<reference evidence="2 3" key="1">
    <citation type="submission" date="2024-06" db="EMBL/GenBank/DDBJ databases">
        <authorList>
            <person name="Kraege A."/>
            <person name="Thomma B."/>
        </authorList>
    </citation>
    <scope>NUCLEOTIDE SEQUENCE [LARGE SCALE GENOMIC DNA]</scope>
</reference>
<accession>A0ABP1G9P9</accession>
<dbReference type="EMBL" id="CAXHTA020000017">
    <property type="protein sequence ID" value="CAL5227501.1"/>
    <property type="molecule type" value="Genomic_DNA"/>
</dbReference>